<evidence type="ECO:0000313" key="1">
    <source>
        <dbReference type="EMBL" id="CAG8788747.1"/>
    </source>
</evidence>
<evidence type="ECO:0000313" key="2">
    <source>
        <dbReference type="Proteomes" id="UP000789901"/>
    </source>
</evidence>
<reference evidence="1 2" key="1">
    <citation type="submission" date="2021-06" db="EMBL/GenBank/DDBJ databases">
        <authorList>
            <person name="Kallberg Y."/>
            <person name="Tangrot J."/>
            <person name="Rosling A."/>
        </authorList>
    </citation>
    <scope>NUCLEOTIDE SEQUENCE [LARGE SCALE GENOMIC DNA]</scope>
    <source>
        <strain evidence="1 2">120-4 pot B 10/14</strain>
    </source>
</reference>
<comment type="caution">
    <text evidence="1">The sequence shown here is derived from an EMBL/GenBank/DDBJ whole genome shotgun (WGS) entry which is preliminary data.</text>
</comment>
<dbReference type="EMBL" id="CAJVQB010018772">
    <property type="protein sequence ID" value="CAG8788747.1"/>
    <property type="molecule type" value="Genomic_DNA"/>
</dbReference>
<accession>A0ABN7VNF3</accession>
<sequence>MDPTIKYVEFLAASQNSNKKSGDIASSFQNTDMISLINTEPKQITAEQELYGALGAEPASVLQEMLQHQHQDLIQQLDELPDLEDGMKIDLILREALVNIILEEDNSKNNTENQWKLYSRAITRPREP</sequence>
<protein>
    <submittedName>
        <fullName evidence="1">44866_t:CDS:1</fullName>
    </submittedName>
</protein>
<keyword evidence="2" id="KW-1185">Reference proteome</keyword>
<organism evidence="1 2">
    <name type="scientific">Gigaspora margarita</name>
    <dbReference type="NCBI Taxonomy" id="4874"/>
    <lineage>
        <taxon>Eukaryota</taxon>
        <taxon>Fungi</taxon>
        <taxon>Fungi incertae sedis</taxon>
        <taxon>Mucoromycota</taxon>
        <taxon>Glomeromycotina</taxon>
        <taxon>Glomeromycetes</taxon>
        <taxon>Diversisporales</taxon>
        <taxon>Gigasporaceae</taxon>
        <taxon>Gigaspora</taxon>
    </lineage>
</organism>
<proteinExistence type="predicted"/>
<gene>
    <name evidence="1" type="ORF">GMARGA_LOCUS20879</name>
</gene>
<name>A0ABN7VNF3_GIGMA</name>
<dbReference type="Proteomes" id="UP000789901">
    <property type="component" value="Unassembled WGS sequence"/>
</dbReference>